<feature type="domain" description="4Fe-4S ferredoxin-type" evidence="8">
    <location>
        <begin position="324"/>
        <end position="355"/>
    </location>
</feature>
<dbReference type="PANTHER" id="PTHR43255:SF1">
    <property type="entry name" value="IRON-SULFUR-BINDING OXIDOREDUCTASE FADF-RELATED"/>
    <property type="match status" value="1"/>
</dbReference>
<evidence type="ECO:0000256" key="5">
    <source>
        <dbReference type="ARBA" id="ARBA00023014"/>
    </source>
</evidence>
<keyword evidence="5" id="KW-0411">Iron-sulfur</keyword>
<feature type="compositionally biased region" description="Polar residues" evidence="6">
    <location>
        <begin position="286"/>
        <end position="295"/>
    </location>
</feature>
<evidence type="ECO:0000256" key="6">
    <source>
        <dbReference type="SAM" id="MobiDB-lite"/>
    </source>
</evidence>
<dbReference type="GO" id="GO:0051539">
    <property type="term" value="F:4 iron, 4 sulfur cluster binding"/>
    <property type="evidence" value="ECO:0007669"/>
    <property type="project" value="UniProtKB-KW"/>
</dbReference>
<proteinExistence type="predicted"/>
<keyword evidence="2" id="KW-0479">Metal-binding</keyword>
<feature type="transmembrane region" description="Helical" evidence="7">
    <location>
        <begin position="64"/>
        <end position="89"/>
    </location>
</feature>
<keyword evidence="10" id="KW-1185">Reference proteome</keyword>
<feature type="region of interest" description="Disordered" evidence="6">
    <location>
        <begin position="285"/>
        <end position="309"/>
    </location>
</feature>
<dbReference type="GO" id="GO:0016491">
    <property type="term" value="F:oxidoreductase activity"/>
    <property type="evidence" value="ECO:0007669"/>
    <property type="project" value="UniProtKB-KW"/>
</dbReference>
<feature type="transmembrane region" description="Helical" evidence="7">
    <location>
        <begin position="222"/>
        <end position="240"/>
    </location>
</feature>
<evidence type="ECO:0000259" key="8">
    <source>
        <dbReference type="PROSITE" id="PS51379"/>
    </source>
</evidence>
<dbReference type="OrthoDB" id="9769677at2"/>
<evidence type="ECO:0000256" key="2">
    <source>
        <dbReference type="ARBA" id="ARBA00022723"/>
    </source>
</evidence>
<dbReference type="GO" id="GO:0005886">
    <property type="term" value="C:plasma membrane"/>
    <property type="evidence" value="ECO:0007669"/>
    <property type="project" value="TreeGrafter"/>
</dbReference>
<dbReference type="InterPro" id="IPR009051">
    <property type="entry name" value="Helical_ferredxn"/>
</dbReference>
<feature type="transmembrane region" description="Helical" evidence="7">
    <location>
        <begin position="151"/>
        <end position="173"/>
    </location>
</feature>
<evidence type="ECO:0000313" key="9">
    <source>
        <dbReference type="EMBL" id="AQG81430.1"/>
    </source>
</evidence>
<evidence type="ECO:0000256" key="3">
    <source>
        <dbReference type="ARBA" id="ARBA00023002"/>
    </source>
</evidence>
<gene>
    <name evidence="9" type="ORF">AWR27_20180</name>
</gene>
<dbReference type="AlphaFoldDB" id="A0A1P9X1D2"/>
<keyword evidence="7" id="KW-0812">Transmembrane</keyword>
<keyword evidence="7" id="KW-1133">Transmembrane helix</keyword>
<evidence type="ECO:0000256" key="1">
    <source>
        <dbReference type="ARBA" id="ARBA00022485"/>
    </source>
</evidence>
<evidence type="ECO:0000313" key="10">
    <source>
        <dbReference type="Proteomes" id="UP000187941"/>
    </source>
</evidence>
<dbReference type="Gene3D" id="1.20.950.20">
    <property type="entry name" value="Transmembrane di-heme cytochromes, Chain C"/>
    <property type="match status" value="1"/>
</dbReference>
<dbReference type="KEGG" id="smon:AWR27_20180"/>
<keyword evidence="3" id="KW-0560">Oxidoreductase</keyword>
<dbReference type="InterPro" id="IPR017900">
    <property type="entry name" value="4Fe4S_Fe_S_CS"/>
</dbReference>
<dbReference type="InterPro" id="IPR051460">
    <property type="entry name" value="HdrC_iron-sulfur_subunit"/>
</dbReference>
<feature type="domain" description="4Fe-4S ferredoxin-type" evidence="8">
    <location>
        <begin position="388"/>
        <end position="418"/>
    </location>
</feature>
<keyword evidence="4" id="KW-0408">Iron</keyword>
<name>A0A1P9X1D2_9BACT</name>
<reference evidence="9 10" key="1">
    <citation type="submission" date="2016-01" db="EMBL/GenBank/DDBJ databases">
        <authorList>
            <person name="Oliw E.H."/>
        </authorList>
    </citation>
    <scope>NUCLEOTIDE SEQUENCE [LARGE SCALE GENOMIC DNA]</scope>
    <source>
        <strain evidence="9 10">DY10</strain>
    </source>
</reference>
<dbReference type="PROSITE" id="PS51379">
    <property type="entry name" value="4FE4S_FER_2"/>
    <property type="match status" value="2"/>
</dbReference>
<dbReference type="InterPro" id="IPR017896">
    <property type="entry name" value="4Fe4S_Fe-S-bd"/>
</dbReference>
<dbReference type="SUPFAM" id="SSF103501">
    <property type="entry name" value="Respiratory nitrate reductase 1 gamma chain"/>
    <property type="match status" value="1"/>
</dbReference>
<dbReference type="PROSITE" id="PS00198">
    <property type="entry name" value="4FE4S_FER_1"/>
    <property type="match status" value="2"/>
</dbReference>
<dbReference type="Proteomes" id="UP000187941">
    <property type="component" value="Chromosome"/>
</dbReference>
<accession>A0A1P9X1D2</accession>
<sequence>MHILQQILFVAALAVAAWFVTKRVKLIARAINLGRPEDRTDNPGERWRTTLLVAFGQKKMFTNLLVGVMHFVIYAGFIIINLEILEIILDGILGTHRLFAPYITPIYPFLINVFEVLAFGVLAVCVVFLTRRFVARVSRLQAERHRELRGFSIPDATIILTAEIILMIAFLTWNASDSVLRDRGVGYYGDLQGVVPDFLISQYLKPLFAGFSDTALVAYERVSWWLHILGILAFAVYVTYSKHLHIALGFPNVYFSDLQPKGEMQNMPAVTKEVQLMLGLPVTTEPDGSQANDNGMQPAEATSGESTPDEIGRFGAKDVYDLKWINLMNAYSCTECGRCTAACPANITGKKLSPRKIMMDTRDRLEEIQRGWQTNGVDYKDEKSLLGDYITAEELNACTTCQACINACPININPLDIILQLRRYRVMEESQAPASWNAMFSNIENNMAPWKFSPSDRFNWAEMVNEK</sequence>
<dbReference type="Gene3D" id="1.10.1060.10">
    <property type="entry name" value="Alpha-helical ferredoxin"/>
    <property type="match status" value="1"/>
</dbReference>
<evidence type="ECO:0000256" key="4">
    <source>
        <dbReference type="ARBA" id="ARBA00023004"/>
    </source>
</evidence>
<dbReference type="EMBL" id="CP014263">
    <property type="protein sequence ID" value="AQG81430.1"/>
    <property type="molecule type" value="Genomic_DNA"/>
</dbReference>
<keyword evidence="7" id="KW-0472">Membrane</keyword>
<keyword evidence="1" id="KW-0004">4Fe-4S</keyword>
<dbReference type="GO" id="GO:0046872">
    <property type="term" value="F:metal ion binding"/>
    <property type="evidence" value="ECO:0007669"/>
    <property type="project" value="UniProtKB-KW"/>
</dbReference>
<evidence type="ECO:0000256" key="7">
    <source>
        <dbReference type="SAM" id="Phobius"/>
    </source>
</evidence>
<feature type="transmembrane region" description="Helical" evidence="7">
    <location>
        <begin position="109"/>
        <end position="130"/>
    </location>
</feature>
<dbReference type="STRING" id="1178516.AWR27_20180"/>
<protein>
    <submittedName>
        <fullName evidence="9">Fe-S oxidoreductase</fullName>
    </submittedName>
</protein>
<feature type="transmembrane region" description="Helical" evidence="7">
    <location>
        <begin position="6"/>
        <end position="21"/>
    </location>
</feature>
<dbReference type="PANTHER" id="PTHR43255">
    <property type="entry name" value="IRON-SULFUR-BINDING OXIDOREDUCTASE FADF-RELATED-RELATED"/>
    <property type="match status" value="1"/>
</dbReference>
<dbReference type="Pfam" id="PF13187">
    <property type="entry name" value="Fer4_9"/>
    <property type="match status" value="1"/>
</dbReference>
<dbReference type="RefSeq" id="WP_077132891.1">
    <property type="nucleotide sequence ID" value="NZ_CP014263.1"/>
</dbReference>
<dbReference type="InterPro" id="IPR036197">
    <property type="entry name" value="NarG-like_sf"/>
</dbReference>
<organism evidence="9 10">
    <name type="scientific">Spirosoma montaniterrae</name>
    <dbReference type="NCBI Taxonomy" id="1178516"/>
    <lineage>
        <taxon>Bacteria</taxon>
        <taxon>Pseudomonadati</taxon>
        <taxon>Bacteroidota</taxon>
        <taxon>Cytophagia</taxon>
        <taxon>Cytophagales</taxon>
        <taxon>Cytophagaceae</taxon>
        <taxon>Spirosoma</taxon>
    </lineage>
</organism>
<dbReference type="SUPFAM" id="SSF46548">
    <property type="entry name" value="alpha-helical ferredoxin"/>
    <property type="match status" value="1"/>
</dbReference>